<evidence type="ECO:0000256" key="2">
    <source>
        <dbReference type="ARBA" id="ARBA00023067"/>
    </source>
</evidence>
<dbReference type="KEGG" id="copr:Cop2CBH44_07910"/>
<dbReference type="PRINTS" id="PR01727">
    <property type="entry name" value="DNABINDINGHU"/>
</dbReference>
<gene>
    <name evidence="5" type="ORF">Cop2CBH44_07910</name>
</gene>
<accession>A0A7G1HW83</accession>
<keyword evidence="2" id="KW-0226">DNA condensation</keyword>
<protein>
    <submittedName>
        <fullName evidence="5">DNA-binding protein</fullName>
    </submittedName>
</protein>
<dbReference type="PANTHER" id="PTHR33175:SF3">
    <property type="entry name" value="DNA-BINDING PROTEIN HU-BETA"/>
    <property type="match status" value="1"/>
</dbReference>
<dbReference type="SMART" id="SM00411">
    <property type="entry name" value="BHL"/>
    <property type="match status" value="1"/>
</dbReference>
<dbReference type="CDD" id="cd13832">
    <property type="entry name" value="IHF"/>
    <property type="match status" value="1"/>
</dbReference>
<dbReference type="SUPFAM" id="SSF47729">
    <property type="entry name" value="IHF-like DNA-binding proteins"/>
    <property type="match status" value="1"/>
</dbReference>
<dbReference type="GO" id="GO:0003677">
    <property type="term" value="F:DNA binding"/>
    <property type="evidence" value="ECO:0007669"/>
    <property type="project" value="UniProtKB-KW"/>
</dbReference>
<keyword evidence="6" id="KW-1185">Reference proteome</keyword>
<dbReference type="InterPro" id="IPR010992">
    <property type="entry name" value="IHF-like_DNA-bd_dom_sf"/>
</dbReference>
<dbReference type="GO" id="GO:0005829">
    <property type="term" value="C:cytosol"/>
    <property type="evidence" value="ECO:0007669"/>
    <property type="project" value="TreeGrafter"/>
</dbReference>
<dbReference type="GO" id="GO:0030261">
    <property type="term" value="P:chromosome condensation"/>
    <property type="evidence" value="ECO:0007669"/>
    <property type="project" value="UniProtKB-KW"/>
</dbReference>
<reference evidence="6" key="1">
    <citation type="submission" date="2020-07" db="EMBL/GenBank/DDBJ databases">
        <title>Complete genome sequencing of Coprobacter sp. strain 2CBH44.</title>
        <authorList>
            <person name="Sakamoto M."/>
            <person name="Murakami T."/>
            <person name="Mori H."/>
        </authorList>
    </citation>
    <scope>NUCLEOTIDE SEQUENCE [LARGE SCALE GENOMIC DNA]</scope>
    <source>
        <strain evidence="6">2CBH44</strain>
    </source>
</reference>
<dbReference type="AlphaFoldDB" id="A0A7G1HW83"/>
<sequence>MEYKKFIEELQKRLGKNKKSIDALMSDTLQIIKEHSVMMDSFSIQGFGTFEPRKKAERISVNPATGKRMLIPPKIVLTFKPGTIIKNKLREKSDNEQ</sequence>
<dbReference type="Pfam" id="PF00216">
    <property type="entry name" value="Bac_DNA_binding"/>
    <property type="match status" value="1"/>
</dbReference>
<dbReference type="InterPro" id="IPR000119">
    <property type="entry name" value="Hist_DNA-bd"/>
</dbReference>
<dbReference type="Proteomes" id="UP000594042">
    <property type="component" value="Chromosome"/>
</dbReference>
<proteinExistence type="inferred from homology"/>
<evidence type="ECO:0000256" key="3">
    <source>
        <dbReference type="ARBA" id="ARBA00023125"/>
    </source>
</evidence>
<evidence type="ECO:0000313" key="6">
    <source>
        <dbReference type="Proteomes" id="UP000594042"/>
    </source>
</evidence>
<evidence type="ECO:0000256" key="1">
    <source>
        <dbReference type="ARBA" id="ARBA00010529"/>
    </source>
</evidence>
<organism evidence="5 6">
    <name type="scientific">Coprobacter secundus subsp. similis</name>
    <dbReference type="NCBI Taxonomy" id="2751153"/>
    <lineage>
        <taxon>Bacteria</taxon>
        <taxon>Pseudomonadati</taxon>
        <taxon>Bacteroidota</taxon>
        <taxon>Bacteroidia</taxon>
        <taxon>Bacteroidales</taxon>
        <taxon>Barnesiellaceae</taxon>
        <taxon>Coprobacter</taxon>
    </lineage>
</organism>
<dbReference type="Gene3D" id="4.10.520.10">
    <property type="entry name" value="IHF-like DNA-binding proteins"/>
    <property type="match status" value="1"/>
</dbReference>
<name>A0A7G1HW83_9BACT</name>
<comment type="similarity">
    <text evidence="1 4">Belongs to the bacterial histone-like protein family.</text>
</comment>
<keyword evidence="3 5" id="KW-0238">DNA-binding</keyword>
<dbReference type="EMBL" id="AP023322">
    <property type="protein sequence ID" value="BCI62438.1"/>
    <property type="molecule type" value="Genomic_DNA"/>
</dbReference>
<dbReference type="PANTHER" id="PTHR33175">
    <property type="entry name" value="DNA-BINDING PROTEIN HU"/>
    <property type="match status" value="1"/>
</dbReference>
<evidence type="ECO:0000256" key="4">
    <source>
        <dbReference type="RuleBase" id="RU003939"/>
    </source>
</evidence>
<dbReference type="GO" id="GO:0030527">
    <property type="term" value="F:structural constituent of chromatin"/>
    <property type="evidence" value="ECO:0007669"/>
    <property type="project" value="InterPro"/>
</dbReference>
<dbReference type="RefSeq" id="WP_021930469.1">
    <property type="nucleotide sequence ID" value="NZ_AP023322.1"/>
</dbReference>
<evidence type="ECO:0000313" key="5">
    <source>
        <dbReference type="EMBL" id="BCI62438.1"/>
    </source>
</evidence>